<dbReference type="InterPro" id="IPR018201">
    <property type="entry name" value="Ketoacyl_synth_AS"/>
</dbReference>
<dbReference type="InterPro" id="IPR050091">
    <property type="entry name" value="PKS_NRPS_Biosynth_Enz"/>
</dbReference>
<dbReference type="Pfam" id="PF00550">
    <property type="entry name" value="PP-binding"/>
    <property type="match status" value="2"/>
</dbReference>
<feature type="region of interest" description="Disordered" evidence="10">
    <location>
        <begin position="1043"/>
        <end position="1082"/>
    </location>
</feature>
<dbReference type="SMART" id="SM00822">
    <property type="entry name" value="PKS_KR"/>
    <property type="match status" value="2"/>
</dbReference>
<dbReference type="SMART" id="SM01294">
    <property type="entry name" value="PKS_PP_betabranch"/>
    <property type="match status" value="2"/>
</dbReference>
<dbReference type="InterPro" id="IPR006162">
    <property type="entry name" value="Ppantetheine_attach_site"/>
</dbReference>
<dbReference type="InterPro" id="IPR009081">
    <property type="entry name" value="PP-bd_ACP"/>
</dbReference>
<feature type="domain" description="Ketosynthase family 3 (KS3)" evidence="12">
    <location>
        <begin position="1788"/>
        <end position="2213"/>
    </location>
</feature>
<dbReference type="GO" id="GO:0033068">
    <property type="term" value="P:macrolide biosynthetic process"/>
    <property type="evidence" value="ECO:0007669"/>
    <property type="project" value="UniProtKB-ARBA"/>
</dbReference>
<keyword evidence="5" id="KW-0808">Transferase</keyword>
<dbReference type="Pfam" id="PF08659">
    <property type="entry name" value="KR"/>
    <property type="match status" value="2"/>
</dbReference>
<accession>A0A919AVL8</accession>
<dbReference type="InterPro" id="IPR015083">
    <property type="entry name" value="NorB/c/GfsB-D-like_docking"/>
</dbReference>
<dbReference type="Proteomes" id="UP000630718">
    <property type="component" value="Unassembled WGS sequence"/>
</dbReference>
<feature type="domain" description="PKS/mFAS DH" evidence="13">
    <location>
        <begin position="930"/>
        <end position="1223"/>
    </location>
</feature>
<feature type="domain" description="Ketosynthase family 3 (KS3)" evidence="12">
    <location>
        <begin position="33"/>
        <end position="459"/>
    </location>
</feature>
<reference evidence="14" key="1">
    <citation type="journal article" date="2014" name="Int. J. Syst. Evol. Microbiol.">
        <title>Complete genome sequence of Corynebacterium casei LMG S-19264T (=DSM 44701T), isolated from a smear-ripened cheese.</title>
        <authorList>
            <consortium name="US DOE Joint Genome Institute (JGI-PGF)"/>
            <person name="Walter F."/>
            <person name="Albersmeier A."/>
            <person name="Kalinowski J."/>
            <person name="Ruckert C."/>
        </authorList>
    </citation>
    <scope>NUCLEOTIDE SEQUENCE</scope>
    <source>
        <strain evidence="14">JCM 4477</strain>
    </source>
</reference>
<dbReference type="Pfam" id="PF02801">
    <property type="entry name" value="Ketoacyl-synt_C"/>
    <property type="match status" value="2"/>
</dbReference>
<dbReference type="SMART" id="SM00827">
    <property type="entry name" value="PKS_AT"/>
    <property type="match status" value="2"/>
</dbReference>
<dbReference type="InterPro" id="IPR036736">
    <property type="entry name" value="ACP-like_sf"/>
</dbReference>
<dbReference type="GO" id="GO:0006633">
    <property type="term" value="P:fatty acid biosynthetic process"/>
    <property type="evidence" value="ECO:0007669"/>
    <property type="project" value="InterPro"/>
</dbReference>
<dbReference type="Pfam" id="PF14765">
    <property type="entry name" value="PS-DH"/>
    <property type="match status" value="1"/>
</dbReference>
<evidence type="ECO:0000256" key="8">
    <source>
        <dbReference type="ARBA" id="ARBA00023315"/>
    </source>
</evidence>
<dbReference type="Gene3D" id="3.30.70.3290">
    <property type="match status" value="2"/>
</dbReference>
<dbReference type="PANTHER" id="PTHR43775:SF51">
    <property type="entry name" value="INACTIVE PHENOLPHTHIOCEROL SYNTHESIS POLYKETIDE SYNTHASE TYPE I PKS1-RELATED"/>
    <property type="match status" value="1"/>
</dbReference>
<dbReference type="InterPro" id="IPR014030">
    <property type="entry name" value="Ketoacyl_synth_N"/>
</dbReference>
<name>A0A919AVL8_9ACTN</name>
<dbReference type="InterPro" id="IPR049900">
    <property type="entry name" value="PKS_mFAS_DH"/>
</dbReference>
<dbReference type="Pfam" id="PF08990">
    <property type="entry name" value="Docking"/>
    <property type="match status" value="1"/>
</dbReference>
<dbReference type="Pfam" id="PF21089">
    <property type="entry name" value="PKS_DH_N"/>
    <property type="match status" value="1"/>
</dbReference>
<evidence type="ECO:0000256" key="6">
    <source>
        <dbReference type="ARBA" id="ARBA00023194"/>
    </source>
</evidence>
<dbReference type="InterPro" id="IPR020807">
    <property type="entry name" value="PKS_DH"/>
</dbReference>
<dbReference type="InterPro" id="IPR055123">
    <property type="entry name" value="SpnB-like_Rossmann"/>
</dbReference>
<proteinExistence type="predicted"/>
<dbReference type="Gene3D" id="3.10.129.110">
    <property type="entry name" value="Polyketide synthase dehydratase"/>
    <property type="match status" value="1"/>
</dbReference>
<keyword evidence="4" id="KW-0597">Phosphoprotein</keyword>
<dbReference type="PROSITE" id="PS00606">
    <property type="entry name" value="KS3_1"/>
    <property type="match status" value="2"/>
</dbReference>
<dbReference type="FunFam" id="1.10.1200.10:FF:000007">
    <property type="entry name" value="Probable polyketide synthase pks17"/>
    <property type="match status" value="2"/>
</dbReference>
<dbReference type="SUPFAM" id="SSF47336">
    <property type="entry name" value="ACP-like"/>
    <property type="match status" value="2"/>
</dbReference>
<evidence type="ECO:0000256" key="9">
    <source>
        <dbReference type="PROSITE-ProRule" id="PRU01363"/>
    </source>
</evidence>
<evidence type="ECO:0000256" key="7">
    <source>
        <dbReference type="ARBA" id="ARBA00023268"/>
    </source>
</evidence>
<dbReference type="SUPFAM" id="SSF51735">
    <property type="entry name" value="NAD(P)-binding Rossmann-fold domains"/>
    <property type="match status" value="4"/>
</dbReference>
<dbReference type="InterPro" id="IPR057326">
    <property type="entry name" value="KR_dom"/>
</dbReference>
<dbReference type="SMART" id="SM00823">
    <property type="entry name" value="PKS_PP"/>
    <property type="match status" value="2"/>
</dbReference>
<keyword evidence="3" id="KW-0596">Phosphopantetheine</keyword>
<keyword evidence="6" id="KW-0045">Antibiotic biosynthesis</keyword>
<dbReference type="PANTHER" id="PTHR43775">
    <property type="entry name" value="FATTY ACID SYNTHASE"/>
    <property type="match status" value="1"/>
</dbReference>
<dbReference type="Pfam" id="PF16197">
    <property type="entry name" value="KAsynt_C_assoc"/>
    <property type="match status" value="2"/>
</dbReference>
<feature type="domain" description="Carrier" evidence="11">
    <location>
        <begin position="3172"/>
        <end position="3247"/>
    </location>
</feature>
<dbReference type="SUPFAM" id="SSF55048">
    <property type="entry name" value="Probable ACP-binding domain of malonyl-CoA ACP transacylase"/>
    <property type="match status" value="2"/>
</dbReference>
<comment type="caution">
    <text evidence="9">Lacks conserved residue(s) required for the propagation of feature annotation.</text>
</comment>
<evidence type="ECO:0000259" key="12">
    <source>
        <dbReference type="PROSITE" id="PS52004"/>
    </source>
</evidence>
<dbReference type="InterPro" id="IPR013968">
    <property type="entry name" value="PKS_KR"/>
</dbReference>
<evidence type="ECO:0000256" key="3">
    <source>
        <dbReference type="ARBA" id="ARBA00022450"/>
    </source>
</evidence>
<keyword evidence="8" id="KW-0012">Acyltransferase</keyword>
<dbReference type="Gene3D" id="1.10.1200.10">
    <property type="entry name" value="ACP-like"/>
    <property type="match status" value="2"/>
</dbReference>
<feature type="domain" description="Carrier" evidence="11">
    <location>
        <begin position="1693"/>
        <end position="1768"/>
    </location>
</feature>
<comment type="pathway">
    <text evidence="2">Antibiotic biosynthesis.</text>
</comment>
<dbReference type="InterPro" id="IPR020806">
    <property type="entry name" value="PKS_PP-bd"/>
</dbReference>
<comment type="caution">
    <text evidence="14">The sequence shown here is derived from an EMBL/GenBank/DDBJ whole genome shotgun (WGS) entry which is preliminary data.</text>
</comment>
<dbReference type="FunFam" id="3.40.47.10:FF:000019">
    <property type="entry name" value="Polyketide synthase type I"/>
    <property type="match status" value="2"/>
</dbReference>
<dbReference type="Pfam" id="PF22953">
    <property type="entry name" value="SpnB_Rossmann"/>
    <property type="match status" value="1"/>
</dbReference>
<dbReference type="InterPro" id="IPR016035">
    <property type="entry name" value="Acyl_Trfase/lysoPLipase"/>
</dbReference>
<dbReference type="InterPro" id="IPR036291">
    <property type="entry name" value="NAD(P)-bd_dom_sf"/>
</dbReference>
<dbReference type="InterPro" id="IPR014043">
    <property type="entry name" value="Acyl_transferase_dom"/>
</dbReference>
<dbReference type="Pfam" id="PF00698">
    <property type="entry name" value="Acyl_transf_1"/>
    <property type="match status" value="2"/>
</dbReference>
<keyword evidence="15" id="KW-1185">Reference proteome</keyword>
<dbReference type="InterPro" id="IPR014031">
    <property type="entry name" value="Ketoacyl_synth_C"/>
</dbReference>
<feature type="region of interest" description="N-terminal hotdog fold" evidence="9">
    <location>
        <begin position="930"/>
        <end position="1054"/>
    </location>
</feature>
<dbReference type="CDD" id="cd08952">
    <property type="entry name" value="KR_1_SDR_x"/>
    <property type="match status" value="1"/>
</dbReference>
<dbReference type="InterPro" id="IPR001227">
    <property type="entry name" value="Ac_transferase_dom_sf"/>
</dbReference>
<evidence type="ECO:0000256" key="1">
    <source>
        <dbReference type="ARBA" id="ARBA00001957"/>
    </source>
</evidence>
<dbReference type="PROSITE" id="PS52019">
    <property type="entry name" value="PKS_MFAS_DH"/>
    <property type="match status" value="1"/>
</dbReference>
<sequence>MPEDEKLVGYLKRVAAELHDTRAELRRAEQRETEPIAIVAMACRYPAGIASPEDLWRLVAEGGDAIGPLPGNRGWDLEGVYDPDPDAPGKSYAREGGFLDGAADFDPEFFGISPREALAMDPQQRVLLEVGWELFERAGTDPATLRGSATGVFVGAGSSGYGTGFREVPESVGGYLGTGTIISVLSGRLAFVYGLEGPAVTVDTACSSSLVAIHLALQSLRGGECTRALAGGVTVMSNTGMFTEFSRQRGMAPDGRCKAFAAAADGTGWSEGAGLLMLRRLSDAQRDGDRVLAVIRGSAVNQDGASSGLTTPNGPSQRRVIRQALAGARLTTHDIDAVEAHGTGTSLGDPIEAQALIATYGQDRDPQRPLLLGAVKSNLGHTQAAAGVAGVIKTVMALRHATLPKTLHVDEPTPHVDWSAGTVRLLTETRPWPDTGQLRRAAVSSFGISGTNAHLVLEQAPETEEHRRPEATVPGLPPAPWLLSARDGAGLRAQADRLAGFLAAHPHLAPDDIAHALATARPALTHRTALTAPDLDGFAGQLRALARGEGEGTDAVADRRPVFVFPGQGSQWAGMARELLDRSPEFTAAFTDCDRALARHVDWSAAAVLRSPDEDWLHRVDVVQPVLWAVMVSLAALWRSHGVHPAAVVGHSQGEIAAACVAGGLGLADGAKVVALRSRALLDLAGTGGMASVALPEARAHALIGPLDGELTIAAVNGPNSVTVAGDQAALDELLAVCEGHDVWARRVPVDYASHSTHVEAVHDRLTEELAGLTPATSTVPFYSATTGARLDTAGCGTDYWYDNLRRQVRFETAVRALLAAGHTAFVEISAHPVLTVALEDTVAAADAPAVVLDTLRRGAGGPARFAEALAAAHTHGLTVDWRHLFAGRGAPAHPVDLPTYPFRRRRFWLAADQDTAQDAAGLGLHAVGHPLLGAAAALADGGGLLLTGLLSARTPAWTAPQTPDGPARLSAAALAELAIRAADEAGCDRVDDLTLDTPLDLGPDPVRLQVAVGAPAPDGSCTLALYSRPAPAGPEAPWTRHAHGLLRPGRPTPPADEGTWPPPGSHPLDLENPDERDPGPALPGLRALWRHEDDLLAEITLPEEHTDEAGGYGLHPALLDTALRLRRYDAPAAPLAALGGITLYASGATTLRARLTPRTHADGTLRHALALTDPDGGPVARIDTLITGDAPAPTAPAPDGSADALYRLDWVSVAATADSTATGNWAVLGADPHGDADALRATDAEVRAFADVTELIAALDGGAAAPDTVVHAVPGAPDGAFLTEAAHRTAAGLLEVLRAWTAEPRLAASRLIVTTAGAVAAVPGEDVPDLPAATAWGLLRSAQTEYPDQFLLADLPETDPATRARALAAVPGCGEPVVALRDGDLLAPRLDPYREAPAPASAPFGPDRTVLITGGTGTLGRLVAVHLAARHGVRHLLLTSRSGPDAAGCAELLDDLAAHGARAEIAACDTADRDALARLLAAIPADRPLGAVVHAAGVLDDGVIDSLTPERLAAVLRPKTDAAVHLHELTRDRPLTAFVLFSSAASVLGSAGQGNYVAANAFLNALAQHRRAQGLPAVSLAWGFWDRASGMTGNLAEADLRRMARSGVVPLSTGLALDLFDRACARDEPLAVPLRLDPAALRAQADAGVLPGLLRRQVRGPVRRTARTGGPGGAADTFVRDLLALDAEEQQRLLNDLVRSQVAAVLGHEDPAAVDVNTAFKSLGFDSLIAVDLRNRLAARTGRRLPATLVFDHPTTTALAAHLRTELLGARDTPPAAAAPTSGATDQEPIAIVAMACRFAGGVMSPEDLWRMLADGRDGLSGFPLDRGWDVEHLYHPDPDHPGTSYVREGGFIEHAADFDAAFFGISPREALAMDPQQRLLLETSWELFERANLDPAALRGSATGVFVGAANIGYLSGMEVPDELGGYLGTGNAASVASGRLAYTFGLEGPAVTVDTACSSSLVALHLAVQALRNGECAMALAGGVTVMANPGLFVDFSRQRVLSADGRCKPFAAAADGTGWAEGIGLLLVERLGDARRNGHRVLATVRGTAVNQDGASNGLTAPNGPSQQRVIRAALANARLEARDVDAVEAHGTGTALGDPIEAQALIATYGHDRPEDAPLLLGAVKSNIGHTTAAAGVAGVIKTVLAMRHGVLPKTLHVDAPTPHVDWSDGTVELLTEARPWPDTGRPRRAAVSAFGISGTNAHTVLEHVPEPEPVTAPDDTSGALPHLLSARTPEALADQARRLHAHLAAAGTAPAGLAAALATTRAAFDHRAVVTATGHADLLTALASLADGTPGPEVQTGAVRADARVAFLFSGQGSQRVGMGRELHAAHPVFAQTFDAAADALDRHLAGHVAHGVRDVVWGEPGTEGLLDDTVYTQAGLFAVEVALLRLVESFGIRPGILLGHSIGELAAAHAAGVWSLEDATAVVAARGRLMQALPTGGAMVSVRASEDEVRAVLDGVDGVEIAAVNGPGSVVVSGEETAVLALAARFTKQRRDVRRLTVSHAFHSARMEPMLEEFRAVLESVSYATPRVPVVSNLSGVPAAPGELEEPEYWVRQVRGAVRFADGVTALATAGGTPLLLEIGPDGILSAMARHSLDPAAGIRAVPSLRRDRPEPATLAAALGALHVHGIEVDWSAYFTAPRAHLDLPTYPFQRERYWLRPLAAPRPAADRRYRAEWTPWTGLSDAGLDGTWAVVGHPGSPLTAACARALERHGAQAPLLLAGPGACDRATLAARLRELGPLDGVVSVLADQPDDPGAPAAPALTATLALLQALTEVQPGGRLWSVTSGAVAREEGEPVPQPQQAQIWGLGRSAALELPGLWGGLVDLAGTDATPAADLLDQLAAVLAHPAEDQVTIRPDGLHVRRLTHAPAADGDTAWQPTGTVLITGGTGGLGAHVARWAAAAGAARLVLAGRRGPQAPGAADLAAELTAAGTDVLIETCDTADRAAVENLIARIDADGPPLSAVVHAAGITQSAPITDTLPADTDAISAGKARGASHLDAVLGDRPLDAFVLFSSIAAAWGSGAQAVYAAANAHLDALAQSRRARGLAATSVAWGPWAGDGMAESAEADQLTRRGLLAMDPRTALTDLARAVGRGDTDVIVADVDWDTFAPRFTALRPSPLLATLPEAAAALAARSAPNEPAPAPALAGRLAAASGAEREALLLELVRGEVAAVLGHASAEQVRPDQAFSDLGFDSLTAVELRDRLSRAAGVDLPATVVFDFPTPAELAARLRTDLTGDTSVLTPVLAELDGLEAAFARVADEDPAARARVTQRMRRFLERLAALERDDTAPPDATGVESASDEELFALLDDHLEAPGQAPKGDQA</sequence>
<dbReference type="SMART" id="SM00825">
    <property type="entry name" value="PKS_KS"/>
    <property type="match status" value="2"/>
</dbReference>
<dbReference type="GO" id="GO:0004312">
    <property type="term" value="F:fatty acid synthase activity"/>
    <property type="evidence" value="ECO:0007669"/>
    <property type="project" value="TreeGrafter"/>
</dbReference>
<dbReference type="GO" id="GO:0031177">
    <property type="term" value="F:phosphopantetheine binding"/>
    <property type="evidence" value="ECO:0007669"/>
    <property type="project" value="InterPro"/>
</dbReference>
<evidence type="ECO:0000259" key="11">
    <source>
        <dbReference type="PROSITE" id="PS50075"/>
    </source>
</evidence>
<gene>
    <name evidence="14" type="ORF">GCM10018772_62360</name>
</gene>
<dbReference type="PROSITE" id="PS50075">
    <property type="entry name" value="CARRIER"/>
    <property type="match status" value="2"/>
</dbReference>
<dbReference type="InterPro" id="IPR032821">
    <property type="entry name" value="PKS_assoc"/>
</dbReference>
<dbReference type="PROSITE" id="PS52004">
    <property type="entry name" value="KS3_2"/>
    <property type="match status" value="2"/>
</dbReference>
<comment type="cofactor">
    <cofactor evidence="1">
        <name>pantetheine 4'-phosphate</name>
        <dbReference type="ChEBI" id="CHEBI:47942"/>
    </cofactor>
</comment>
<dbReference type="InterPro" id="IPR042104">
    <property type="entry name" value="PKS_dehydratase_sf"/>
</dbReference>
<dbReference type="GO" id="GO:0004315">
    <property type="term" value="F:3-oxoacyl-[acyl-carrier-protein] synthase activity"/>
    <property type="evidence" value="ECO:0007669"/>
    <property type="project" value="InterPro"/>
</dbReference>
<dbReference type="Pfam" id="PF00109">
    <property type="entry name" value="ketoacyl-synt"/>
    <property type="match status" value="2"/>
</dbReference>
<dbReference type="SUPFAM" id="SSF52151">
    <property type="entry name" value="FabD/lysophospholipase-like"/>
    <property type="match status" value="2"/>
</dbReference>
<evidence type="ECO:0000256" key="10">
    <source>
        <dbReference type="SAM" id="MobiDB-lite"/>
    </source>
</evidence>
<dbReference type="PROSITE" id="PS00012">
    <property type="entry name" value="PHOSPHOPANTETHEINE"/>
    <property type="match status" value="2"/>
</dbReference>
<dbReference type="InterPro" id="IPR049552">
    <property type="entry name" value="PKS_DH_N"/>
</dbReference>
<evidence type="ECO:0000256" key="4">
    <source>
        <dbReference type="ARBA" id="ARBA00022553"/>
    </source>
</evidence>
<evidence type="ECO:0000256" key="5">
    <source>
        <dbReference type="ARBA" id="ARBA00022679"/>
    </source>
</evidence>
<dbReference type="CDD" id="cd08956">
    <property type="entry name" value="KR_3_FAS_SDR_x"/>
    <property type="match status" value="1"/>
</dbReference>
<reference evidence="14" key="2">
    <citation type="submission" date="2020-09" db="EMBL/GenBank/DDBJ databases">
        <authorList>
            <person name="Sun Q."/>
            <person name="Ohkuma M."/>
        </authorList>
    </citation>
    <scope>NUCLEOTIDE SEQUENCE</scope>
    <source>
        <strain evidence="14">JCM 4477</strain>
    </source>
</reference>
<dbReference type="FunFam" id="3.40.366.10:FF:000002">
    <property type="entry name" value="Probable polyketide synthase 2"/>
    <property type="match status" value="2"/>
</dbReference>
<organism evidence="14 15">
    <name type="scientific">Streptomyces fumanus</name>
    <dbReference type="NCBI Taxonomy" id="67302"/>
    <lineage>
        <taxon>Bacteria</taxon>
        <taxon>Bacillati</taxon>
        <taxon>Actinomycetota</taxon>
        <taxon>Actinomycetes</taxon>
        <taxon>Kitasatosporales</taxon>
        <taxon>Streptomycetaceae</taxon>
        <taxon>Streptomyces</taxon>
    </lineage>
</organism>
<protein>
    <recommendedName>
        <fullName evidence="16">Polyketide synthase</fullName>
    </recommendedName>
</protein>
<evidence type="ECO:0000313" key="14">
    <source>
        <dbReference type="EMBL" id="GHF28208.1"/>
    </source>
</evidence>
<feature type="compositionally biased region" description="Pro residues" evidence="10">
    <location>
        <begin position="1051"/>
        <end position="1066"/>
    </location>
</feature>
<evidence type="ECO:0008006" key="16">
    <source>
        <dbReference type="Google" id="ProtNLM"/>
    </source>
</evidence>
<feature type="region of interest" description="C-terminal hotdog fold" evidence="9">
    <location>
        <begin position="1066"/>
        <end position="1223"/>
    </location>
</feature>
<dbReference type="InterPro" id="IPR020841">
    <property type="entry name" value="PKS_Beta-ketoAc_synthase_dom"/>
</dbReference>
<dbReference type="EMBL" id="BNBI01000017">
    <property type="protein sequence ID" value="GHF28208.1"/>
    <property type="molecule type" value="Genomic_DNA"/>
</dbReference>
<dbReference type="SUPFAM" id="SSF53901">
    <property type="entry name" value="Thiolase-like"/>
    <property type="match status" value="2"/>
</dbReference>
<dbReference type="Gene3D" id="3.40.47.10">
    <property type="match status" value="2"/>
</dbReference>
<dbReference type="InterPro" id="IPR049551">
    <property type="entry name" value="PKS_DH_C"/>
</dbReference>
<dbReference type="Gene3D" id="3.40.366.10">
    <property type="entry name" value="Malonyl-Coenzyme A Acyl Carrier Protein, domain 2"/>
    <property type="match status" value="2"/>
</dbReference>
<dbReference type="RefSeq" id="WP_190207790.1">
    <property type="nucleotide sequence ID" value="NZ_BNBI01000017.1"/>
</dbReference>
<dbReference type="Gene3D" id="3.40.50.720">
    <property type="entry name" value="NAD(P)-binding Rossmann-like Domain"/>
    <property type="match status" value="2"/>
</dbReference>
<dbReference type="InterPro" id="IPR016036">
    <property type="entry name" value="Malonyl_transacylase_ACP-bd"/>
</dbReference>
<evidence type="ECO:0000259" key="13">
    <source>
        <dbReference type="PROSITE" id="PS52019"/>
    </source>
</evidence>
<dbReference type="InterPro" id="IPR016039">
    <property type="entry name" value="Thiolase-like"/>
</dbReference>
<keyword evidence="7" id="KW-0511">Multifunctional enzyme</keyword>
<dbReference type="CDD" id="cd00833">
    <property type="entry name" value="PKS"/>
    <property type="match status" value="2"/>
</dbReference>
<evidence type="ECO:0000313" key="15">
    <source>
        <dbReference type="Proteomes" id="UP000630718"/>
    </source>
</evidence>
<evidence type="ECO:0000256" key="2">
    <source>
        <dbReference type="ARBA" id="ARBA00004792"/>
    </source>
</evidence>
<dbReference type="SMART" id="SM00826">
    <property type="entry name" value="PKS_DH"/>
    <property type="match status" value="1"/>
</dbReference>